<feature type="compositionally biased region" description="Polar residues" evidence="1">
    <location>
        <begin position="586"/>
        <end position="603"/>
    </location>
</feature>
<name>A0A177CFF2_9PLEO</name>
<dbReference type="STRING" id="1460663.A0A177CFF2"/>
<dbReference type="GeneID" id="28765487"/>
<feature type="region of interest" description="Disordered" evidence="1">
    <location>
        <begin position="482"/>
        <end position="510"/>
    </location>
</feature>
<dbReference type="RefSeq" id="XP_018036699.1">
    <property type="nucleotide sequence ID" value="XM_018182001.1"/>
</dbReference>
<keyword evidence="2" id="KW-0812">Transmembrane</keyword>
<keyword evidence="4" id="KW-1185">Reference proteome</keyword>
<evidence type="ECO:0000256" key="1">
    <source>
        <dbReference type="SAM" id="MobiDB-lite"/>
    </source>
</evidence>
<proteinExistence type="predicted"/>
<keyword evidence="2" id="KW-1133">Transmembrane helix</keyword>
<sequence>MAPGTSADGVAILGCCVKPAARRRRLRSRGALASTPARPCSSGTSTLSLPAVWSHPPCAGVADAGATSAEPPTTPPPPRPAALRSSATCVPCARLRLLSTRPPLRRRQLNRLPARERCATAGLQQSPPRALPRQPESRAEDAVSPTARQHHPQLQHTLHAHRHTQGVAKTAFLDARPELACWPVERREPSLTLRSFACTTTLANSTRSLHALRQHTIRHPAFRRRPRAPVASSAPKPIDSRHRHQAQDFVKRDPVQVQEEDSVDDAGEPLLIREHRGRAVMGKAHRLFHRRAAQVTPNILTVNVEVVATLDSAGNVVGQATATPAIGGTTLIPAAVVSTVATDAVVLPSVPSVPAVPPFPSDLNVPSVPAYPWPSGVPTVAAVAATTQAAAPESTPAASLSSVGVFPTASGFNNSTTSITSPSASSSLNSTSSRSSSRSSSPSSHSSTLSSTQSSITSSATSAQTTSLAWVASSTVGGGGAGGFADPAGTGATSTPTVTPVTDAGSSGPLETPQVVGTVVGSLAGFALLLWLMLFLIKRHKQKQRGGALQLTGDDQTDREISQPMTQNAARTSFVPPSFLNRFSGASRSTVDTASTGEKSFQRISGRKLPSAFSEGMTSEQFASGRGESTMSGSSFYHDDKGWYGGPGVISKDFGESSFAKEIGDTSNTGAMGTAARVRPSPAQTPVIHHAADDVPVWGAPPRNGGDTLSPPMTPNPDFPPRGSLGRSHPSRDGSTISRSSRFTENV</sequence>
<feature type="compositionally biased region" description="Polar residues" evidence="1">
    <location>
        <begin position="616"/>
        <end position="633"/>
    </location>
</feature>
<evidence type="ECO:0000313" key="4">
    <source>
        <dbReference type="Proteomes" id="UP000077069"/>
    </source>
</evidence>
<feature type="compositionally biased region" description="Basic residues" evidence="1">
    <location>
        <begin position="217"/>
        <end position="227"/>
    </location>
</feature>
<feature type="compositionally biased region" description="Basic residues" evidence="1">
    <location>
        <begin position="148"/>
        <end position="163"/>
    </location>
</feature>
<feature type="region of interest" description="Disordered" evidence="1">
    <location>
        <begin position="693"/>
        <end position="747"/>
    </location>
</feature>
<evidence type="ECO:0000313" key="3">
    <source>
        <dbReference type="EMBL" id="OAG06334.1"/>
    </source>
</evidence>
<organism evidence="3 4">
    <name type="scientific">Paraphaeosphaeria sporulosa</name>
    <dbReference type="NCBI Taxonomy" id="1460663"/>
    <lineage>
        <taxon>Eukaryota</taxon>
        <taxon>Fungi</taxon>
        <taxon>Dikarya</taxon>
        <taxon>Ascomycota</taxon>
        <taxon>Pezizomycotina</taxon>
        <taxon>Dothideomycetes</taxon>
        <taxon>Pleosporomycetidae</taxon>
        <taxon>Pleosporales</taxon>
        <taxon>Massarineae</taxon>
        <taxon>Didymosphaeriaceae</taxon>
        <taxon>Paraphaeosphaeria</taxon>
    </lineage>
</organism>
<dbReference type="InParanoid" id="A0A177CFF2"/>
<dbReference type="AlphaFoldDB" id="A0A177CFF2"/>
<feature type="transmembrane region" description="Helical" evidence="2">
    <location>
        <begin position="515"/>
        <end position="537"/>
    </location>
</feature>
<feature type="region of interest" description="Disordered" evidence="1">
    <location>
        <begin position="416"/>
        <end position="456"/>
    </location>
</feature>
<dbReference type="EMBL" id="KV441552">
    <property type="protein sequence ID" value="OAG06334.1"/>
    <property type="molecule type" value="Genomic_DNA"/>
</dbReference>
<accession>A0A177CFF2</accession>
<feature type="region of interest" description="Disordered" evidence="1">
    <location>
        <begin position="586"/>
        <end position="633"/>
    </location>
</feature>
<keyword evidence="2" id="KW-0472">Membrane</keyword>
<evidence type="ECO:0000256" key="2">
    <source>
        <dbReference type="SAM" id="Phobius"/>
    </source>
</evidence>
<dbReference type="Proteomes" id="UP000077069">
    <property type="component" value="Unassembled WGS sequence"/>
</dbReference>
<dbReference type="OrthoDB" id="5421784at2759"/>
<reference evidence="3 4" key="1">
    <citation type="submission" date="2016-05" db="EMBL/GenBank/DDBJ databases">
        <title>Comparative analysis of secretome profiles of manganese(II)-oxidizing ascomycete fungi.</title>
        <authorList>
            <consortium name="DOE Joint Genome Institute"/>
            <person name="Zeiner C.A."/>
            <person name="Purvine S.O."/>
            <person name="Zink E.M."/>
            <person name="Wu S."/>
            <person name="Pasa-Tolic L."/>
            <person name="Chaput D.L."/>
            <person name="Haridas S."/>
            <person name="Grigoriev I.V."/>
            <person name="Santelli C.M."/>
            <person name="Hansel C.M."/>
        </authorList>
    </citation>
    <scope>NUCLEOTIDE SEQUENCE [LARGE SCALE GENOMIC DNA]</scope>
    <source>
        <strain evidence="3 4">AP3s5-JAC2a</strain>
    </source>
</reference>
<feature type="region of interest" description="Disordered" evidence="1">
    <location>
        <begin position="217"/>
        <end position="249"/>
    </location>
</feature>
<gene>
    <name evidence="3" type="ORF">CC84DRAFT_1205856</name>
</gene>
<feature type="region of interest" description="Disordered" evidence="1">
    <location>
        <begin position="63"/>
        <end position="85"/>
    </location>
</feature>
<feature type="region of interest" description="Disordered" evidence="1">
    <location>
        <begin position="103"/>
        <end position="163"/>
    </location>
</feature>
<feature type="compositionally biased region" description="Polar residues" evidence="1">
    <location>
        <begin position="733"/>
        <end position="747"/>
    </location>
</feature>
<protein>
    <submittedName>
        <fullName evidence="3">Uncharacterized protein</fullName>
    </submittedName>
</protein>